<dbReference type="EMBL" id="KV417330">
    <property type="protein sequence ID" value="KZO91015.1"/>
    <property type="molecule type" value="Genomic_DNA"/>
</dbReference>
<gene>
    <name evidence="2" type="ORF">CALVIDRAFT_370088</name>
</gene>
<evidence type="ECO:0000313" key="2">
    <source>
        <dbReference type="EMBL" id="KZO91015.1"/>
    </source>
</evidence>
<feature type="region of interest" description="Disordered" evidence="1">
    <location>
        <begin position="37"/>
        <end position="89"/>
    </location>
</feature>
<dbReference type="Proteomes" id="UP000076738">
    <property type="component" value="Unassembled WGS sequence"/>
</dbReference>
<name>A0A167GXK0_CALVF</name>
<evidence type="ECO:0000313" key="3">
    <source>
        <dbReference type="Proteomes" id="UP000076738"/>
    </source>
</evidence>
<feature type="compositionally biased region" description="Polar residues" evidence="1">
    <location>
        <begin position="37"/>
        <end position="48"/>
    </location>
</feature>
<organism evidence="2 3">
    <name type="scientific">Calocera viscosa (strain TUFC12733)</name>
    <dbReference type="NCBI Taxonomy" id="1330018"/>
    <lineage>
        <taxon>Eukaryota</taxon>
        <taxon>Fungi</taxon>
        <taxon>Dikarya</taxon>
        <taxon>Basidiomycota</taxon>
        <taxon>Agaricomycotina</taxon>
        <taxon>Dacrymycetes</taxon>
        <taxon>Dacrymycetales</taxon>
        <taxon>Dacrymycetaceae</taxon>
        <taxon>Calocera</taxon>
    </lineage>
</organism>
<evidence type="ECO:0000256" key="1">
    <source>
        <dbReference type="SAM" id="MobiDB-lite"/>
    </source>
</evidence>
<accession>A0A167GXK0</accession>
<dbReference type="AlphaFoldDB" id="A0A167GXK0"/>
<protein>
    <submittedName>
        <fullName evidence="2">Uncharacterized protein</fullName>
    </submittedName>
</protein>
<keyword evidence="3" id="KW-1185">Reference proteome</keyword>
<proteinExistence type="predicted"/>
<reference evidence="2 3" key="1">
    <citation type="journal article" date="2016" name="Mol. Biol. Evol.">
        <title>Comparative Genomics of Early-Diverging Mushroom-Forming Fungi Provides Insights into the Origins of Lignocellulose Decay Capabilities.</title>
        <authorList>
            <person name="Nagy L.G."/>
            <person name="Riley R."/>
            <person name="Tritt A."/>
            <person name="Adam C."/>
            <person name="Daum C."/>
            <person name="Floudas D."/>
            <person name="Sun H."/>
            <person name="Yadav J.S."/>
            <person name="Pangilinan J."/>
            <person name="Larsson K.H."/>
            <person name="Matsuura K."/>
            <person name="Barry K."/>
            <person name="Labutti K."/>
            <person name="Kuo R."/>
            <person name="Ohm R.A."/>
            <person name="Bhattacharya S.S."/>
            <person name="Shirouzu T."/>
            <person name="Yoshinaga Y."/>
            <person name="Martin F.M."/>
            <person name="Grigoriev I.V."/>
            <person name="Hibbett D.S."/>
        </authorList>
    </citation>
    <scope>NUCLEOTIDE SEQUENCE [LARGE SCALE GENOMIC DNA]</scope>
    <source>
        <strain evidence="2 3">TUFC12733</strain>
    </source>
</reference>
<sequence>MVVPPPGCPTRRARSRPRPCIITLPFLVHTSTPATATPKVTQTYTTPPSAIRQKQPPSAPRAAQHNAGEGQTPQHVFHPDRRPPSPIPSPSPFLRLFSVCLSVQFSSFSALSPALAIGSTTPPRPSSTDSGTTSPFPNLCLFPSPLRPGPALHLLRSASRGNEAGNTSGHPAVPGTAV</sequence>
<feature type="region of interest" description="Disordered" evidence="1">
    <location>
        <begin position="159"/>
        <end position="178"/>
    </location>
</feature>